<feature type="region of interest" description="Disordered" evidence="2">
    <location>
        <begin position="1538"/>
        <end position="1562"/>
    </location>
</feature>
<feature type="region of interest" description="Disordered" evidence="2">
    <location>
        <begin position="146"/>
        <end position="168"/>
    </location>
</feature>
<keyword evidence="1" id="KW-0175">Coiled coil</keyword>
<feature type="compositionally biased region" description="Basic and acidic residues" evidence="2">
    <location>
        <begin position="1121"/>
        <end position="1131"/>
    </location>
</feature>
<feature type="region of interest" description="Disordered" evidence="2">
    <location>
        <begin position="415"/>
        <end position="439"/>
    </location>
</feature>
<feature type="region of interest" description="Disordered" evidence="2">
    <location>
        <begin position="492"/>
        <end position="555"/>
    </location>
</feature>
<feature type="coiled-coil region" evidence="1">
    <location>
        <begin position="180"/>
        <end position="217"/>
    </location>
</feature>
<dbReference type="PANTHER" id="PTHR15286:SF1">
    <property type="entry name" value="FI07216P"/>
    <property type="match status" value="1"/>
</dbReference>
<feature type="compositionally biased region" description="Polar residues" evidence="2">
    <location>
        <begin position="1490"/>
        <end position="1502"/>
    </location>
</feature>
<name>A0A433T1K5_ELYCH</name>
<dbReference type="GO" id="GO:0007165">
    <property type="term" value="P:signal transduction"/>
    <property type="evidence" value="ECO:0007669"/>
    <property type="project" value="InterPro"/>
</dbReference>
<proteinExistence type="predicted"/>
<dbReference type="InterPro" id="IPR033593">
    <property type="entry name" value="N-RASSF"/>
</dbReference>
<dbReference type="InterPro" id="IPR029071">
    <property type="entry name" value="Ubiquitin-like_domsf"/>
</dbReference>
<feature type="coiled-coil region" evidence="1">
    <location>
        <begin position="291"/>
        <end position="328"/>
    </location>
</feature>
<dbReference type="SUPFAM" id="SSF54236">
    <property type="entry name" value="Ubiquitin-like"/>
    <property type="match status" value="1"/>
</dbReference>
<dbReference type="PROSITE" id="PS50200">
    <property type="entry name" value="RA"/>
    <property type="match status" value="1"/>
</dbReference>
<dbReference type="STRING" id="188477.A0A433T1K5"/>
<feature type="compositionally biased region" description="Low complexity" evidence="2">
    <location>
        <begin position="1395"/>
        <end position="1407"/>
    </location>
</feature>
<feature type="region of interest" description="Disordered" evidence="2">
    <location>
        <begin position="1197"/>
        <end position="1313"/>
    </location>
</feature>
<feature type="compositionally biased region" description="Basic and acidic residues" evidence="2">
    <location>
        <begin position="1599"/>
        <end position="1611"/>
    </location>
</feature>
<feature type="region of interest" description="Disordered" evidence="2">
    <location>
        <begin position="1070"/>
        <end position="1152"/>
    </location>
</feature>
<keyword evidence="5" id="KW-1185">Reference proteome</keyword>
<feature type="compositionally biased region" description="Basic and acidic residues" evidence="2">
    <location>
        <begin position="814"/>
        <end position="826"/>
    </location>
</feature>
<feature type="compositionally biased region" description="Polar residues" evidence="2">
    <location>
        <begin position="1216"/>
        <end position="1229"/>
    </location>
</feature>
<feature type="compositionally biased region" description="Polar residues" evidence="2">
    <location>
        <begin position="1265"/>
        <end position="1292"/>
    </location>
</feature>
<feature type="compositionally biased region" description="Polar residues" evidence="2">
    <location>
        <begin position="1615"/>
        <end position="1634"/>
    </location>
</feature>
<feature type="compositionally biased region" description="Low complexity" evidence="2">
    <location>
        <begin position="1237"/>
        <end position="1248"/>
    </location>
</feature>
<feature type="compositionally biased region" description="Low complexity" evidence="2">
    <location>
        <begin position="1352"/>
        <end position="1374"/>
    </location>
</feature>
<dbReference type="InterPro" id="IPR000159">
    <property type="entry name" value="RA_dom"/>
</dbReference>
<dbReference type="EMBL" id="RQTK01000742">
    <property type="protein sequence ID" value="RUS75438.1"/>
    <property type="molecule type" value="Genomic_DNA"/>
</dbReference>
<feature type="compositionally biased region" description="Polar residues" evidence="2">
    <location>
        <begin position="1375"/>
        <end position="1387"/>
    </location>
</feature>
<reference evidence="4 5" key="1">
    <citation type="submission" date="2019-01" db="EMBL/GenBank/DDBJ databases">
        <title>A draft genome assembly of the solar-powered sea slug Elysia chlorotica.</title>
        <authorList>
            <person name="Cai H."/>
            <person name="Li Q."/>
            <person name="Fang X."/>
            <person name="Li J."/>
            <person name="Curtis N.E."/>
            <person name="Altenburger A."/>
            <person name="Shibata T."/>
            <person name="Feng M."/>
            <person name="Maeda T."/>
            <person name="Schwartz J.A."/>
            <person name="Shigenobu S."/>
            <person name="Lundholm N."/>
            <person name="Nishiyama T."/>
            <person name="Yang H."/>
            <person name="Hasebe M."/>
            <person name="Li S."/>
            <person name="Pierce S.K."/>
            <person name="Wang J."/>
        </authorList>
    </citation>
    <scope>NUCLEOTIDE SEQUENCE [LARGE SCALE GENOMIC DNA]</scope>
    <source>
        <strain evidence="4">EC2010</strain>
        <tissue evidence="4">Whole organism of an adult</tissue>
    </source>
</reference>
<evidence type="ECO:0000259" key="3">
    <source>
        <dbReference type="PROSITE" id="PS50200"/>
    </source>
</evidence>
<organism evidence="4 5">
    <name type="scientific">Elysia chlorotica</name>
    <name type="common">Eastern emerald elysia</name>
    <name type="synonym">Sea slug</name>
    <dbReference type="NCBI Taxonomy" id="188477"/>
    <lineage>
        <taxon>Eukaryota</taxon>
        <taxon>Metazoa</taxon>
        <taxon>Spiralia</taxon>
        <taxon>Lophotrochozoa</taxon>
        <taxon>Mollusca</taxon>
        <taxon>Gastropoda</taxon>
        <taxon>Heterobranchia</taxon>
        <taxon>Euthyneura</taxon>
        <taxon>Panpulmonata</taxon>
        <taxon>Sacoglossa</taxon>
        <taxon>Placobranchoidea</taxon>
        <taxon>Plakobranchidae</taxon>
        <taxon>Elysia</taxon>
    </lineage>
</organism>
<feature type="compositionally biased region" description="Polar residues" evidence="2">
    <location>
        <begin position="952"/>
        <end position="970"/>
    </location>
</feature>
<feature type="compositionally biased region" description="Low complexity" evidence="2">
    <location>
        <begin position="537"/>
        <end position="552"/>
    </location>
</feature>
<dbReference type="Proteomes" id="UP000271974">
    <property type="component" value="Unassembled WGS sequence"/>
</dbReference>
<feature type="compositionally biased region" description="Polar residues" evidence="2">
    <location>
        <begin position="1070"/>
        <end position="1101"/>
    </location>
</feature>
<evidence type="ECO:0000313" key="4">
    <source>
        <dbReference type="EMBL" id="RUS75438.1"/>
    </source>
</evidence>
<feature type="domain" description="Ras-associating" evidence="3">
    <location>
        <begin position="64"/>
        <end position="150"/>
    </location>
</feature>
<feature type="compositionally biased region" description="Low complexity" evidence="2">
    <location>
        <begin position="1415"/>
        <end position="1427"/>
    </location>
</feature>
<dbReference type="CDD" id="cd16123">
    <property type="entry name" value="RA_RASSF7_like"/>
    <property type="match status" value="1"/>
</dbReference>
<protein>
    <recommendedName>
        <fullName evidence="3">Ras-associating domain-containing protein</fullName>
    </recommendedName>
</protein>
<evidence type="ECO:0000256" key="1">
    <source>
        <dbReference type="SAM" id="Coils"/>
    </source>
</evidence>
<feature type="compositionally biased region" description="Polar residues" evidence="2">
    <location>
        <begin position="1132"/>
        <end position="1150"/>
    </location>
</feature>
<accession>A0A433T1K5</accession>
<feature type="compositionally biased region" description="Polar residues" evidence="2">
    <location>
        <begin position="496"/>
        <end position="511"/>
    </location>
</feature>
<evidence type="ECO:0000313" key="5">
    <source>
        <dbReference type="Proteomes" id="UP000271974"/>
    </source>
</evidence>
<dbReference type="OrthoDB" id="10034447at2759"/>
<feature type="region of interest" description="Disordered" evidence="2">
    <location>
        <begin position="1348"/>
        <end position="1502"/>
    </location>
</feature>
<dbReference type="PANTHER" id="PTHR15286">
    <property type="entry name" value="RAS-ASSOCIATING DOMAIN CONTAINING PROTEIN"/>
    <property type="match status" value="1"/>
</dbReference>
<evidence type="ECO:0000256" key="2">
    <source>
        <dbReference type="SAM" id="MobiDB-lite"/>
    </source>
</evidence>
<feature type="compositionally biased region" description="Polar residues" evidence="2">
    <location>
        <begin position="990"/>
        <end position="1002"/>
    </location>
</feature>
<feature type="compositionally biased region" description="Polar residues" evidence="2">
    <location>
        <begin position="606"/>
        <end position="624"/>
    </location>
</feature>
<sequence>MGKFRTVQHCSHSAGNEQNVRISRYLCYGTERGELDCLRVMDPGEHERDIPVWFSGTQRWMAGLTRRTTCDDVIYAILYSSGLHEAEATENYAIFEKWREVERPLSSRTKILKVWASWGEEQPNVSLSMRSLNEYFLPGESSLYMRSRRRHKKQSRQRSSRHSPTCKCRDRRSCGECCRLKSLEHLVKQVVNQERRLQDLTDHIVDTDRLIEKHEARIHEHRVLKNGLDYVQDSYLNSHSSGSGSSSSVDSASLSVATLDLNEASAVFPQSSLAELDVCRDRRSCGECCRLKSLEHLVKQVVNQERRLQDLTDHIVDTDRLIEKHEARIHENRVLKNGLDYVQDSYLNSHSSGSGSSSSVDSASLSVATLDLNEASAVFPQSSLAELGEVTRMCDQLTHLELRLCVERAKEEELDQEVGRLRQELGPGEREGEADSPGLEEARVELLRAVTSHVTQEYNERMLDRRMESCLAEVQDRAAFLQALQSQLAEVESRLAPSTGSGSVRSDSDTPTNPPDGLSSDSDTDVFVRSQQPQPPQLQQQQQQPQLQQQPQHFHEPTNQQKRDFFEYTTHDNSRSSPNQAHYRSVALGDKHTPRTGLHDTPLLETANQSCRGPSKDPTTNKSLTGRGRFARDPIRRGAGFTAHTIPNAKDQHLSSAHIDTRSSRNADLENKGDYSGTVFLQSGVAGKSYLPVAGSGNCYSVTSGRENINIDRANIGRSGEMDGSEENNALRVGQSSEAANVQPPNIATPEPGLDRTGQYVAKGGPGRGDWTHGARRLPGGARTLQGNAGNSVGSCGDISSLATAPSSHWLEGPSRDARSGRERRQGVQSLAHRRSRSADRDRVHPMLQSQSAKNNTENNTAELGQSRERDYNNRGYNSEEDEIYKDSHRLGVSLVENTHFPNKEKLRKEPNNVDVSISNSFYSGISDAPGAHTVSSTQRGNNGDKGLLNLHHNSTIHTSNKDSSSQNPDSGHGYFSVFEQTKPSRRRNTQGIPNKAQNRSTGFIFRVAKTDRLDTPHANNDAAGKGSEKSVPRNGYSLGTVHDLGVVGLTDVQDSVPRNGAQFVQRIAGNSQSKQGPNSSTPVGNNLSAQPQTRTGLSSHNDARAISSEKRTECSSSQNDRMENKQRQRETANANHTKTAPITNTQTDPSRGALYHILSQKFNASKEKIRLNSNQDAGKDQRPGLPASGLFENLTSAKQSHNQERSSDGVGAVASNESPKINSGPLNQRRQKPLPSSSSVSSSASGSTTADQNFGQIPNGLAPINSSHNSTPHVASDTRTPSHGTNRNPQHSAPMLYSFQDAGSNSIPKQNYNQYKQQNPQYNHQQLQQQTDKPAYLYQQSQQPRTYYPHNQNQQQSLPNQPQSLPNQTQSLPKQHQSHPNQQHGLPNQEHSHPNQQQNHLNQQYNHSHHHQYQHQQQQQVYHQQNRPVPNGYHRNQDHPALNHQGEATTPPPNPETTTTTPHRRSALNPHFYDMNKTGETKLHPPEQAPNSQNSKKPNMNGTAELIDYQHNHHKDADNNTRIISYLQKSNSGFLESLKSGPSLPQSFRSPASSNSLKVTDANPARVTATGTAGGFSPAVSSAMMHSGMKSDQFLDLSEPRKTSKAKMEDSNDSDTGLSSMHSDETANMETLV</sequence>
<feature type="compositionally biased region" description="Polar residues" evidence="2">
    <location>
        <begin position="848"/>
        <end position="864"/>
    </location>
</feature>
<comment type="caution">
    <text evidence="4">The sequence shown here is derived from an EMBL/GenBank/DDBJ whole genome shotgun (WGS) entry which is preliminary data.</text>
</comment>
<feature type="region of interest" description="Disordered" evidence="2">
    <location>
        <begin position="590"/>
        <end position="628"/>
    </location>
</feature>
<feature type="region of interest" description="Disordered" evidence="2">
    <location>
        <begin position="1596"/>
        <end position="1634"/>
    </location>
</feature>
<feature type="compositionally biased region" description="Polar residues" evidence="2">
    <location>
        <begin position="785"/>
        <end position="794"/>
    </location>
</feature>
<feature type="compositionally biased region" description="Polar residues" evidence="2">
    <location>
        <begin position="1544"/>
        <end position="1559"/>
    </location>
</feature>
<dbReference type="Gene3D" id="3.10.20.90">
    <property type="entry name" value="Phosphatidylinositol 3-kinase Catalytic Subunit, Chain A, domain 1"/>
    <property type="match status" value="1"/>
</dbReference>
<feature type="compositionally biased region" description="Basic residues" evidence="2">
    <location>
        <begin position="146"/>
        <end position="161"/>
    </location>
</feature>
<feature type="compositionally biased region" description="Basic and acidic residues" evidence="2">
    <location>
        <begin position="415"/>
        <end position="433"/>
    </location>
</feature>
<gene>
    <name evidence="4" type="ORF">EGW08_016788</name>
</gene>
<feature type="compositionally biased region" description="Polar residues" evidence="2">
    <location>
        <begin position="736"/>
        <end position="746"/>
    </location>
</feature>
<feature type="region of interest" description="Disordered" evidence="2">
    <location>
        <begin position="930"/>
        <end position="1037"/>
    </location>
</feature>
<feature type="compositionally biased region" description="Basic and acidic residues" evidence="2">
    <location>
        <begin position="1102"/>
        <end position="1114"/>
    </location>
</feature>
<feature type="region of interest" description="Disordered" evidence="2">
    <location>
        <begin position="736"/>
        <end position="882"/>
    </location>
</feature>